<accession>A0A1J0GMA0</accession>
<feature type="domain" description="Glutamyl-tRNA reductase N-terminal" evidence="16">
    <location>
        <begin position="6"/>
        <end position="145"/>
    </location>
</feature>
<evidence type="ECO:0000256" key="3">
    <source>
        <dbReference type="ARBA" id="ARBA00012970"/>
    </source>
</evidence>
<feature type="active site" description="Nucleophile" evidence="8 9">
    <location>
        <position position="46"/>
    </location>
</feature>
<evidence type="ECO:0000256" key="4">
    <source>
        <dbReference type="ARBA" id="ARBA00022857"/>
    </source>
</evidence>
<reference evidence="18" key="1">
    <citation type="journal article" date="2016" name="Front. Microbiol.">
        <title>Complete Genome Sequence of Clostridium estertheticum DSM 8809, a Microbe Identified in Spoiled Vacuum Packed Beef.</title>
        <authorList>
            <person name="Yu Z."/>
            <person name="Gunn L."/>
            <person name="Brennan E."/>
            <person name="Reid R."/>
            <person name="Wall P.G."/>
            <person name="Gaora O.P."/>
            <person name="Hurley D."/>
            <person name="Bolton D."/>
            <person name="Fanning S."/>
        </authorList>
    </citation>
    <scope>NUCLEOTIDE SEQUENCE [LARGE SCALE GENOMIC DNA]</scope>
    <source>
        <strain evidence="18">DSM 8809</strain>
    </source>
</reference>
<dbReference type="GO" id="GO:0050661">
    <property type="term" value="F:NADP binding"/>
    <property type="evidence" value="ECO:0007669"/>
    <property type="project" value="InterPro"/>
</dbReference>
<feature type="binding site" evidence="8 11">
    <location>
        <begin position="175"/>
        <end position="180"/>
    </location>
    <ligand>
        <name>NADP(+)</name>
        <dbReference type="ChEBI" id="CHEBI:58349"/>
    </ligand>
</feature>
<dbReference type="OrthoDB" id="110209at2"/>
<dbReference type="InterPro" id="IPR015895">
    <property type="entry name" value="4pyrrol_synth_GluRdtase_N"/>
</dbReference>
<gene>
    <name evidence="8" type="primary">hemA</name>
    <name evidence="17" type="ORF">A7L45_19040</name>
</gene>
<dbReference type="Proteomes" id="UP000182569">
    <property type="component" value="Chromosome"/>
</dbReference>
<keyword evidence="4 8" id="KW-0521">NADP</keyword>
<dbReference type="PIRSF" id="PIRSF000445">
    <property type="entry name" value="4pyrrol_synth_GluRdtase"/>
    <property type="match status" value="1"/>
</dbReference>
<dbReference type="SUPFAM" id="SSF69742">
    <property type="entry name" value="Glutamyl tRNA-reductase catalytic, N-terminal domain"/>
    <property type="match status" value="1"/>
</dbReference>
<evidence type="ECO:0000313" key="18">
    <source>
        <dbReference type="Proteomes" id="UP000182569"/>
    </source>
</evidence>
<evidence type="ECO:0000256" key="8">
    <source>
        <dbReference type="HAMAP-Rule" id="MF_00087"/>
    </source>
</evidence>
<keyword evidence="5 8" id="KW-0560">Oxidoreductase</keyword>
<evidence type="ECO:0000256" key="6">
    <source>
        <dbReference type="ARBA" id="ARBA00023244"/>
    </source>
</evidence>
<dbReference type="KEGG" id="ceu:A7L45_19040"/>
<dbReference type="InterPro" id="IPR036291">
    <property type="entry name" value="NAD(P)-bd_dom_sf"/>
</dbReference>
<comment type="subunit">
    <text evidence="8">Homodimer.</text>
</comment>
<keyword evidence="6 8" id="KW-0627">Porphyrin biosynthesis</keyword>
<dbReference type="SUPFAM" id="SSF51735">
    <property type="entry name" value="NAD(P)-binding Rossmann-fold domains"/>
    <property type="match status" value="1"/>
</dbReference>
<protein>
    <recommendedName>
        <fullName evidence="3 8">Glutamyl-tRNA reductase</fullName>
        <shortName evidence="8">GluTR</shortName>
        <ecNumber evidence="3 8">1.2.1.70</ecNumber>
    </recommendedName>
</protein>
<comment type="domain">
    <text evidence="8">Possesses an unusual extended V-shaped dimeric structure with each monomer consisting of three distinct domains arranged along a curved 'spinal' alpha-helix. The N-terminal catalytic domain specifically recognizes the glutamate moiety of the substrate. The second domain is the NADPH-binding domain, and the third C-terminal domain is responsible for dimerization.</text>
</comment>
<dbReference type="SUPFAM" id="SSF69075">
    <property type="entry name" value="Glutamyl tRNA-reductase dimerization domain"/>
    <property type="match status" value="1"/>
</dbReference>
<dbReference type="UniPathway" id="UPA00251">
    <property type="reaction ID" value="UER00316"/>
</dbReference>
<dbReference type="PROSITE" id="PS00747">
    <property type="entry name" value="GLUTR"/>
    <property type="match status" value="1"/>
</dbReference>
<evidence type="ECO:0000256" key="2">
    <source>
        <dbReference type="ARBA" id="ARBA00005916"/>
    </source>
</evidence>
<dbReference type="InterPro" id="IPR036453">
    <property type="entry name" value="GluRdtase_dimer_dom_sf"/>
</dbReference>
<dbReference type="STRING" id="1552.A7L45_19040"/>
<comment type="function">
    <text evidence="8">Catalyzes the NADPH-dependent reduction of glutamyl-tRNA(Glu) to glutamate 1-semialdehyde (GSA).</text>
</comment>
<evidence type="ECO:0000256" key="13">
    <source>
        <dbReference type="RuleBase" id="RU000584"/>
    </source>
</evidence>
<evidence type="ECO:0000256" key="7">
    <source>
        <dbReference type="ARBA" id="ARBA00047464"/>
    </source>
</evidence>
<evidence type="ECO:0000256" key="9">
    <source>
        <dbReference type="PIRSR" id="PIRSR000445-1"/>
    </source>
</evidence>
<dbReference type="FunFam" id="3.30.460.30:FF:000001">
    <property type="entry name" value="Glutamyl-tRNA reductase"/>
    <property type="match status" value="1"/>
</dbReference>
<dbReference type="GO" id="GO:0008883">
    <property type="term" value="F:glutamyl-tRNA reductase activity"/>
    <property type="evidence" value="ECO:0007669"/>
    <property type="project" value="UniProtKB-UniRule"/>
</dbReference>
<comment type="miscellaneous">
    <text evidence="8">During catalysis, the active site Cys acts as a nucleophile attacking the alpha-carbonyl group of tRNA-bound glutamate with the formation of a thioester intermediate between enzyme and glutamate, and the concomitant release of tRNA(Glu). The thioester intermediate is finally reduced by direct hydride transfer from NADPH, to form the product GSA.</text>
</comment>
<feature type="binding site" evidence="8 10">
    <location>
        <position position="99"/>
    </location>
    <ligand>
        <name>substrate</name>
    </ligand>
</feature>
<dbReference type="PANTHER" id="PTHR43013:SF1">
    <property type="entry name" value="GLUTAMYL-TRNA REDUCTASE"/>
    <property type="match status" value="1"/>
</dbReference>
<evidence type="ECO:0000256" key="12">
    <source>
        <dbReference type="PIRSR" id="PIRSR000445-4"/>
    </source>
</evidence>
<comment type="similarity">
    <text evidence="2 8 13">Belongs to the glutamyl-tRNA reductase family.</text>
</comment>
<dbReference type="RefSeq" id="WP_071614307.1">
    <property type="nucleotide sequence ID" value="NZ_CP015756.1"/>
</dbReference>
<feature type="domain" description="Quinate/shikimate 5-dehydrogenase/glutamyl-tRNA reductase" evidence="15">
    <location>
        <begin position="165"/>
        <end position="283"/>
    </location>
</feature>
<dbReference type="InterPro" id="IPR006151">
    <property type="entry name" value="Shikm_DH/Glu-tRNA_Rdtase"/>
</dbReference>
<feature type="binding site" evidence="8 10">
    <location>
        <begin position="104"/>
        <end position="106"/>
    </location>
    <ligand>
        <name>substrate</name>
    </ligand>
</feature>
<evidence type="ECO:0000256" key="1">
    <source>
        <dbReference type="ARBA" id="ARBA00005059"/>
    </source>
</evidence>
<feature type="binding site" evidence="8 10">
    <location>
        <begin position="45"/>
        <end position="48"/>
    </location>
    <ligand>
        <name>substrate</name>
    </ligand>
</feature>
<dbReference type="NCBIfam" id="TIGR01035">
    <property type="entry name" value="hemA"/>
    <property type="match status" value="1"/>
</dbReference>
<dbReference type="Pfam" id="PF00745">
    <property type="entry name" value="GlutR_dimer"/>
    <property type="match status" value="1"/>
</dbReference>
<dbReference type="Gene3D" id="3.30.460.30">
    <property type="entry name" value="Glutamyl-tRNA reductase, N-terminal domain"/>
    <property type="match status" value="1"/>
</dbReference>
<dbReference type="PANTHER" id="PTHR43013">
    <property type="entry name" value="GLUTAMYL-TRNA REDUCTASE"/>
    <property type="match status" value="1"/>
</dbReference>
<sequence length="394" mass="45367">MIQLIGVKHDVKIEIREKLSIIPKRQERSLAALVNICDEAVILSTCNRIEIYFKSKDEDIVKKIFNALNWDESLIKCVFNYKEEKAVQHLMEVVCGFDSLLLGEDQILGQVRDAYEVAKDSGATKKEFQRLFENAIACGKNFRTKSKTGEIPVSSSSMVVKKAIDMGYKNFMILGYGTVGQLTTKYILEAKIDSLYIAVRDSQNVDIEDPRVKIIPFNDIQKHYEKVDCVISCTTAPHTVVRLNELPSKHLLLFDLAVPRDIEEIVSGNPLYEVYDIDKIKDIHDANFKIRKDSMKNNRYIVDKAIREFVEWKTIEELSPFIKMIKHNGEDIYKERLATFKHKKETKDNEKLAEILLKSTSNAFVNKAIQVLKEEHLKGRSKECVDIISRIFQQ</sequence>
<evidence type="ECO:0000313" key="17">
    <source>
        <dbReference type="EMBL" id="APC42014.1"/>
    </source>
</evidence>
<evidence type="ECO:0000259" key="14">
    <source>
        <dbReference type="Pfam" id="PF00745"/>
    </source>
</evidence>
<keyword evidence="18" id="KW-1185">Reference proteome</keyword>
<dbReference type="EMBL" id="CP015756">
    <property type="protein sequence ID" value="APC42014.1"/>
    <property type="molecule type" value="Genomic_DNA"/>
</dbReference>
<evidence type="ECO:0000256" key="10">
    <source>
        <dbReference type="PIRSR" id="PIRSR000445-2"/>
    </source>
</evidence>
<dbReference type="InterPro" id="IPR015896">
    <property type="entry name" value="4pyrrol_synth_GluRdtase_dimer"/>
</dbReference>
<name>A0A1J0GMA0_9CLOT</name>
<organism evidence="17 18">
    <name type="scientific">Clostridium estertheticum subsp. estertheticum</name>
    <dbReference type="NCBI Taxonomy" id="1552"/>
    <lineage>
        <taxon>Bacteria</taxon>
        <taxon>Bacillati</taxon>
        <taxon>Bacillota</taxon>
        <taxon>Clostridia</taxon>
        <taxon>Eubacteriales</taxon>
        <taxon>Clostridiaceae</taxon>
        <taxon>Clostridium</taxon>
    </lineage>
</organism>
<evidence type="ECO:0000259" key="16">
    <source>
        <dbReference type="Pfam" id="PF05201"/>
    </source>
</evidence>
<feature type="site" description="Important for activity" evidence="8 12">
    <location>
        <position position="89"/>
    </location>
</feature>
<dbReference type="HAMAP" id="MF_00087">
    <property type="entry name" value="Glu_tRNA_reductase"/>
    <property type="match status" value="1"/>
</dbReference>
<dbReference type="Gene3D" id="3.40.50.720">
    <property type="entry name" value="NAD(P)-binding Rossmann-like Domain"/>
    <property type="match status" value="1"/>
</dbReference>
<proteinExistence type="inferred from homology"/>
<dbReference type="InterPro" id="IPR000343">
    <property type="entry name" value="4pyrrol_synth_GluRdtase"/>
</dbReference>
<feature type="domain" description="Tetrapyrrole biosynthesis glutamyl-tRNA reductase dimerisation" evidence="14">
    <location>
        <begin position="300"/>
        <end position="393"/>
    </location>
</feature>
<evidence type="ECO:0000256" key="5">
    <source>
        <dbReference type="ARBA" id="ARBA00023002"/>
    </source>
</evidence>
<comment type="pathway">
    <text evidence="1 8 13">Porphyrin-containing compound metabolism; protoporphyrin-IX biosynthesis; 5-aminolevulinate from L-glutamyl-tRNA(Glu): step 1/2.</text>
</comment>
<comment type="catalytic activity">
    <reaction evidence="7 8 13">
        <text>(S)-4-amino-5-oxopentanoate + tRNA(Glu) + NADP(+) = L-glutamyl-tRNA(Glu) + NADPH + H(+)</text>
        <dbReference type="Rhea" id="RHEA:12344"/>
        <dbReference type="Rhea" id="RHEA-COMP:9663"/>
        <dbReference type="Rhea" id="RHEA-COMP:9680"/>
        <dbReference type="ChEBI" id="CHEBI:15378"/>
        <dbReference type="ChEBI" id="CHEBI:57501"/>
        <dbReference type="ChEBI" id="CHEBI:57783"/>
        <dbReference type="ChEBI" id="CHEBI:58349"/>
        <dbReference type="ChEBI" id="CHEBI:78442"/>
        <dbReference type="ChEBI" id="CHEBI:78520"/>
        <dbReference type="EC" id="1.2.1.70"/>
    </reaction>
</comment>
<dbReference type="InterPro" id="IPR036343">
    <property type="entry name" value="GluRdtase_N_sf"/>
</dbReference>
<feature type="binding site" evidence="8 10">
    <location>
        <position position="110"/>
    </location>
    <ligand>
        <name>substrate</name>
    </ligand>
</feature>
<dbReference type="InterPro" id="IPR018214">
    <property type="entry name" value="GluRdtase_CS"/>
</dbReference>
<evidence type="ECO:0000256" key="11">
    <source>
        <dbReference type="PIRSR" id="PIRSR000445-3"/>
    </source>
</evidence>
<evidence type="ECO:0000259" key="15">
    <source>
        <dbReference type="Pfam" id="PF01488"/>
    </source>
</evidence>
<dbReference type="GO" id="GO:0019353">
    <property type="term" value="P:protoporphyrinogen IX biosynthetic process from glutamate"/>
    <property type="evidence" value="ECO:0007669"/>
    <property type="project" value="TreeGrafter"/>
</dbReference>
<dbReference type="Pfam" id="PF05201">
    <property type="entry name" value="GlutR_N"/>
    <property type="match status" value="1"/>
</dbReference>
<dbReference type="Pfam" id="PF01488">
    <property type="entry name" value="Shikimate_DH"/>
    <property type="match status" value="1"/>
</dbReference>
<dbReference type="AlphaFoldDB" id="A0A1J0GMA0"/>
<dbReference type="EC" id="1.2.1.70" evidence="3 8"/>